<evidence type="ECO:0000313" key="1">
    <source>
        <dbReference type="EMBL" id="MBB5709421.1"/>
    </source>
</evidence>
<protein>
    <submittedName>
        <fullName evidence="1">Uncharacterized protein</fullName>
    </submittedName>
</protein>
<dbReference type="EMBL" id="JACIJF010000001">
    <property type="protein sequence ID" value="MBB5709421.1"/>
    <property type="molecule type" value="Genomic_DNA"/>
</dbReference>
<sequence length="58" mass="6778">MQIDLNSLANYVEAALDVSPDFEDDQFAFTFEGARIYCERKRTHFNLHIGAERVQMPR</sequence>
<reference evidence="1 2" key="1">
    <citation type="submission" date="2020-08" db="EMBL/GenBank/DDBJ databases">
        <title>Genomic Encyclopedia of Type Strains, Phase IV (KMG-IV): sequencing the most valuable type-strain genomes for metagenomic binning, comparative biology and taxonomic classification.</title>
        <authorList>
            <person name="Goeker M."/>
        </authorList>
    </citation>
    <scope>NUCLEOTIDE SEQUENCE [LARGE SCALE GENOMIC DNA]</scope>
    <source>
        <strain evidence="1 2">DSM 26736</strain>
    </source>
</reference>
<gene>
    <name evidence="1" type="ORF">FHT02_000627</name>
</gene>
<dbReference type="Proteomes" id="UP000527143">
    <property type="component" value="Unassembled WGS sequence"/>
</dbReference>
<accession>A0A840YNJ6</accession>
<keyword evidence="2" id="KW-1185">Reference proteome</keyword>
<proteinExistence type="predicted"/>
<comment type="caution">
    <text evidence="1">The sequence shown here is derived from an EMBL/GenBank/DDBJ whole genome shotgun (WGS) entry which is preliminary data.</text>
</comment>
<organism evidence="1 2">
    <name type="scientific">Sphingomonas xinjiangensis</name>
    <dbReference type="NCBI Taxonomy" id="643568"/>
    <lineage>
        <taxon>Bacteria</taxon>
        <taxon>Pseudomonadati</taxon>
        <taxon>Pseudomonadota</taxon>
        <taxon>Alphaproteobacteria</taxon>
        <taxon>Sphingomonadales</taxon>
        <taxon>Sphingomonadaceae</taxon>
        <taxon>Sphingomonas</taxon>
    </lineage>
</organism>
<dbReference type="RefSeq" id="WP_184084090.1">
    <property type="nucleotide sequence ID" value="NZ_JACIJF010000001.1"/>
</dbReference>
<dbReference type="AlphaFoldDB" id="A0A840YNJ6"/>
<evidence type="ECO:0000313" key="2">
    <source>
        <dbReference type="Proteomes" id="UP000527143"/>
    </source>
</evidence>
<name>A0A840YNJ6_9SPHN</name>